<sequence>MNTKVVSTPVLKRTQKDGTARRNPIPIWKREGKNLRKRVIRLSKRIIRLAGQKSAPMIAFLYVLDGKVHACGSDHLCRLMCQAISLNDIIPQAGTEEKTKGQRERTTYSEANRPSYWPEGIPFCSHSKRQDNGAGRVMTSSMMTSVLDSFKKHCLKKIYAGFTPINIASTNSMDQLKTLSRELSLSLLGDHEYAKPIPKQELINPDVNLKSNPEVCCHLYDSFQNKDHQIAIDALREMKYCTHHLEQVLSDVPDSMFHMQFMPDCTKTNRRFSTLPDDLIACGPGLPLWEIFYHFPNIVAIRCFAHAIIHLDHYVKQFHYLGETAESLAERFGSVPKEDASLEDVLVEQAKAVLYTPSNPGPGILLFFAGMLGREVHVHKEDFVISSSPCPCTCQHEEEVHVYMDNDDRVYFLLKKELIQEELPTQRKRQKREISSDLTVSSFVAEHAHVLQRSSFTS</sequence>
<proteinExistence type="predicted"/>
<feature type="region of interest" description="Disordered" evidence="1">
    <location>
        <begin position="1"/>
        <end position="21"/>
    </location>
</feature>
<keyword evidence="3" id="KW-1185">Reference proteome</keyword>
<evidence type="ECO:0000313" key="2">
    <source>
        <dbReference type="EMBL" id="KAK3592969.1"/>
    </source>
</evidence>
<dbReference type="EMBL" id="JAEAOA010001405">
    <property type="protein sequence ID" value="KAK3592969.1"/>
    <property type="molecule type" value="Genomic_DNA"/>
</dbReference>
<organism evidence="2 3">
    <name type="scientific">Potamilus streckersoni</name>
    <dbReference type="NCBI Taxonomy" id="2493646"/>
    <lineage>
        <taxon>Eukaryota</taxon>
        <taxon>Metazoa</taxon>
        <taxon>Spiralia</taxon>
        <taxon>Lophotrochozoa</taxon>
        <taxon>Mollusca</taxon>
        <taxon>Bivalvia</taxon>
        <taxon>Autobranchia</taxon>
        <taxon>Heteroconchia</taxon>
        <taxon>Palaeoheterodonta</taxon>
        <taxon>Unionida</taxon>
        <taxon>Unionoidea</taxon>
        <taxon>Unionidae</taxon>
        <taxon>Ambleminae</taxon>
        <taxon>Lampsilini</taxon>
        <taxon>Potamilus</taxon>
    </lineage>
</organism>
<protein>
    <submittedName>
        <fullName evidence="2">Uncharacterized protein</fullName>
    </submittedName>
</protein>
<name>A0AAE0SJP4_9BIVA</name>
<evidence type="ECO:0000313" key="3">
    <source>
        <dbReference type="Proteomes" id="UP001195483"/>
    </source>
</evidence>
<reference evidence="2" key="1">
    <citation type="journal article" date="2021" name="Genome Biol. Evol.">
        <title>A High-Quality Reference Genome for a Parasitic Bivalve with Doubly Uniparental Inheritance (Bivalvia: Unionida).</title>
        <authorList>
            <person name="Smith C.H."/>
        </authorList>
    </citation>
    <scope>NUCLEOTIDE SEQUENCE</scope>
    <source>
        <strain evidence="2">CHS0354</strain>
    </source>
</reference>
<dbReference type="Proteomes" id="UP001195483">
    <property type="component" value="Unassembled WGS sequence"/>
</dbReference>
<comment type="caution">
    <text evidence="2">The sequence shown here is derived from an EMBL/GenBank/DDBJ whole genome shotgun (WGS) entry which is preliminary data.</text>
</comment>
<accession>A0AAE0SJP4</accession>
<dbReference type="AlphaFoldDB" id="A0AAE0SJP4"/>
<evidence type="ECO:0000256" key="1">
    <source>
        <dbReference type="SAM" id="MobiDB-lite"/>
    </source>
</evidence>
<reference evidence="2" key="2">
    <citation type="journal article" date="2021" name="Genome Biol. Evol.">
        <title>Developing a high-quality reference genome for a parasitic bivalve with doubly uniparental inheritance (Bivalvia: Unionida).</title>
        <authorList>
            <person name="Smith C.H."/>
        </authorList>
    </citation>
    <scope>NUCLEOTIDE SEQUENCE</scope>
    <source>
        <strain evidence="2">CHS0354</strain>
        <tissue evidence="2">Mantle</tissue>
    </source>
</reference>
<gene>
    <name evidence="2" type="ORF">CHS0354_023191</name>
</gene>
<reference evidence="2" key="3">
    <citation type="submission" date="2023-05" db="EMBL/GenBank/DDBJ databases">
        <authorList>
            <person name="Smith C.H."/>
        </authorList>
    </citation>
    <scope>NUCLEOTIDE SEQUENCE</scope>
    <source>
        <strain evidence="2">CHS0354</strain>
        <tissue evidence="2">Mantle</tissue>
    </source>
</reference>